<protein>
    <submittedName>
        <fullName evidence="3">Nucleolar complex protein 4</fullName>
    </submittedName>
</protein>
<proteinExistence type="inferred from homology"/>
<reference evidence="3 4" key="1">
    <citation type="submission" date="2016-03" db="EMBL/GenBank/DDBJ databases">
        <title>How can Kluyveromyces marxianus grow so fast - potential evolutionary course in Saccharomyces Complex revealed by comparative genomics.</title>
        <authorList>
            <person name="Mo W."/>
            <person name="Lu W."/>
            <person name="Yang X."/>
            <person name="Qi J."/>
            <person name="Lv H."/>
        </authorList>
    </citation>
    <scope>NUCLEOTIDE SEQUENCE [LARGE SCALE GENOMIC DNA]</scope>
    <source>
        <strain evidence="3 4">FIM1</strain>
    </source>
</reference>
<dbReference type="InterPro" id="IPR027193">
    <property type="entry name" value="Noc4"/>
</dbReference>
<evidence type="ECO:0000313" key="3">
    <source>
        <dbReference type="EMBL" id="QGN18261.1"/>
    </source>
</evidence>
<organism evidence="3 4">
    <name type="scientific">Kluyveromyces marxianus</name>
    <name type="common">Yeast</name>
    <name type="synonym">Candida kefyr</name>
    <dbReference type="NCBI Taxonomy" id="4911"/>
    <lineage>
        <taxon>Eukaryota</taxon>
        <taxon>Fungi</taxon>
        <taxon>Dikarya</taxon>
        <taxon>Ascomycota</taxon>
        <taxon>Saccharomycotina</taxon>
        <taxon>Saccharomycetes</taxon>
        <taxon>Saccharomycetales</taxon>
        <taxon>Saccharomycetaceae</taxon>
        <taxon>Kluyveromyces</taxon>
    </lineage>
</organism>
<feature type="domain" description="CCAAT-binding factor" evidence="2">
    <location>
        <begin position="301"/>
        <end position="455"/>
    </location>
</feature>
<name>A0ABX6F2H8_KLUMA</name>
<keyword evidence="4" id="KW-1185">Reference proteome</keyword>
<sequence length="522" mass="61121">MLSKEEVKGIWKAISSGNERRHYNSLVKLVHGYNELLENNGLLETSEEDFRYVTIALSQIFIKLFERGQLMPHLASNANEKKFFEWCKKVYLNYKAKLLAVIESLTEENSLSLDCLDSYMKMLHYESIYWTSKPNSPFFPNKTLRSLLSALFKCNYVADIDLKDGQSNNPVFELFVETYYKKNFDIQFYTQSELQTLLPEIQVSDQIKMSKWLKLSNHDLHSAPELEIFVSMPPQAIENDAKFKSMIESNWLYCLNLQDLSTNQYKTVLLVFHKRIIPWFHQPTKLMDFLTDSYDQGGIVSILSLNGLFELMRKYNLEYPNFYSKLYQLLTPELMHVKYRSRFFRLLDTFLSSTHLSAQLVSSFIKRLARLSISAPPGAIVSIVPFVYNLIRKHPTCMILLHDPEYINCDSSKKQEYKDPFNNEETNPELTNAISSSLWELESLMNHYHPNVATLVKIFKQPFQKLSYNIEDFLDWSYDSLLQAEANRRLKIQPALEFEQFDSLFETNNETSASTFVPLVKW</sequence>
<comment type="similarity">
    <text evidence="1">Belongs to the CBF/MAK21 family.</text>
</comment>
<dbReference type="PANTHER" id="PTHR12455">
    <property type="entry name" value="NUCLEOLAR COMPLEX PROTEIN 4"/>
    <property type="match status" value="1"/>
</dbReference>
<evidence type="ECO:0000259" key="2">
    <source>
        <dbReference type="Pfam" id="PF03914"/>
    </source>
</evidence>
<dbReference type="EMBL" id="CP015061">
    <property type="protein sequence ID" value="QGN18261.1"/>
    <property type="molecule type" value="Genomic_DNA"/>
</dbReference>
<dbReference type="Pfam" id="PF03914">
    <property type="entry name" value="CBF"/>
    <property type="match status" value="1"/>
</dbReference>
<accession>A0ABX6F2H8</accession>
<dbReference type="PANTHER" id="PTHR12455:SF0">
    <property type="entry name" value="NUCLEOLAR COMPLEX PROTEIN 4 HOMOLOG"/>
    <property type="match status" value="1"/>
</dbReference>
<dbReference type="InterPro" id="IPR005612">
    <property type="entry name" value="CCAAT-binding_factor"/>
</dbReference>
<dbReference type="Proteomes" id="UP000422736">
    <property type="component" value="Chromosome 7"/>
</dbReference>
<gene>
    <name evidence="3" type="primary">NOC4</name>
    <name evidence="3" type="ORF">FIM1_4587</name>
</gene>
<reference evidence="3 4" key="2">
    <citation type="submission" date="2019-11" db="EMBL/GenBank/DDBJ databases">
        <authorList>
            <person name="Lu H."/>
        </authorList>
    </citation>
    <scope>NUCLEOTIDE SEQUENCE [LARGE SCALE GENOMIC DNA]</scope>
    <source>
        <strain evidence="3 4">FIM1</strain>
    </source>
</reference>
<evidence type="ECO:0000256" key="1">
    <source>
        <dbReference type="ARBA" id="ARBA00007797"/>
    </source>
</evidence>
<evidence type="ECO:0000313" key="4">
    <source>
        <dbReference type="Proteomes" id="UP000422736"/>
    </source>
</evidence>